<evidence type="ECO:0000256" key="1">
    <source>
        <dbReference type="SAM" id="MobiDB-lite"/>
    </source>
</evidence>
<gene>
    <name evidence="2" type="ORF">K9S39_21685</name>
</gene>
<keyword evidence="3" id="KW-1185">Reference proteome</keyword>
<dbReference type="EMBL" id="CP086322">
    <property type="protein sequence ID" value="UQA94138.1"/>
    <property type="molecule type" value="Genomic_DNA"/>
</dbReference>
<accession>A0ABY4MAH0</accession>
<dbReference type="Proteomes" id="UP000830115">
    <property type="component" value="Chromosome"/>
</dbReference>
<feature type="region of interest" description="Disordered" evidence="1">
    <location>
        <begin position="1"/>
        <end position="24"/>
    </location>
</feature>
<evidence type="ECO:0000313" key="3">
    <source>
        <dbReference type="Proteomes" id="UP000830115"/>
    </source>
</evidence>
<organism evidence="2 3">
    <name type="scientific">Streptomyces halobius</name>
    <dbReference type="NCBI Taxonomy" id="2879846"/>
    <lineage>
        <taxon>Bacteria</taxon>
        <taxon>Bacillati</taxon>
        <taxon>Actinomycetota</taxon>
        <taxon>Actinomycetes</taxon>
        <taxon>Kitasatosporales</taxon>
        <taxon>Streptomycetaceae</taxon>
        <taxon>Streptomyces</taxon>
    </lineage>
</organism>
<protein>
    <submittedName>
        <fullName evidence="2">Uncharacterized protein</fullName>
    </submittedName>
</protein>
<dbReference type="RefSeq" id="WP_248865017.1">
    <property type="nucleotide sequence ID" value="NZ_CP086322.1"/>
</dbReference>
<feature type="region of interest" description="Disordered" evidence="1">
    <location>
        <begin position="38"/>
        <end position="61"/>
    </location>
</feature>
<feature type="region of interest" description="Disordered" evidence="1">
    <location>
        <begin position="79"/>
        <end position="118"/>
    </location>
</feature>
<evidence type="ECO:0000313" key="2">
    <source>
        <dbReference type="EMBL" id="UQA94138.1"/>
    </source>
</evidence>
<reference evidence="2" key="1">
    <citation type="submission" date="2021-10" db="EMBL/GenBank/DDBJ databases">
        <title>Streptomyces nigrumlapis sp.nov.,an antimicrobial producing actinobacterium isolated from Black Gobi rocks.</title>
        <authorList>
            <person name="Wen Y."/>
            <person name="Zhang W."/>
            <person name="Liu X.G."/>
        </authorList>
    </citation>
    <scope>NUCLEOTIDE SEQUENCE</scope>
    <source>
        <strain evidence="2">ST13-2-2</strain>
    </source>
</reference>
<name>A0ABY4MAH0_9ACTN</name>
<proteinExistence type="predicted"/>
<sequence>MTRLAGDSTGRRGSRFGHPFGGLHDRDAVVVHGMAVHSEQRVGGGARDAAQVPDGNRQPYQGDQVRRALRILLEAAVAQRLGMPATPGRPVPDRRARAAAGGPRHRGEPGSAVPCGHD</sequence>